<dbReference type="UniPathway" id="UPA00344"/>
<evidence type="ECO:0000313" key="4">
    <source>
        <dbReference type="EMBL" id="AXE16315.1"/>
    </source>
</evidence>
<reference evidence="4 5" key="1">
    <citation type="submission" date="2018-07" db="EMBL/GenBank/DDBJ databases">
        <title>Genome sequencing of Runella.</title>
        <authorList>
            <person name="Baek M.-G."/>
            <person name="Yi H."/>
        </authorList>
    </citation>
    <scope>NUCLEOTIDE SEQUENCE [LARGE SCALE GENOMIC DNA]</scope>
    <source>
        <strain evidence="4 5">HYN0085</strain>
    </source>
</reference>
<sequence length="80" mass="8741">MNLKILSFGIAKEIIGQLELPVQLSDAATVADLKQFLITQFPDFQKLSSLRVAINTEYVDDSTLLHSNDEIVLIPPVSGG</sequence>
<dbReference type="InterPro" id="IPR044672">
    <property type="entry name" value="MOCS2A"/>
</dbReference>
<dbReference type="InterPro" id="IPR003749">
    <property type="entry name" value="ThiS/MoaD-like"/>
</dbReference>
<dbReference type="PANTHER" id="PTHR33359:SF1">
    <property type="entry name" value="MOLYBDOPTERIN SYNTHASE SULFUR CARRIER SUBUNIT"/>
    <property type="match status" value="1"/>
</dbReference>
<dbReference type="Proteomes" id="UP000251993">
    <property type="component" value="Chromosome"/>
</dbReference>
<comment type="similarity">
    <text evidence="2">Belongs to the MoaD family.</text>
</comment>
<evidence type="ECO:0000256" key="2">
    <source>
        <dbReference type="ARBA" id="ARBA00024200"/>
    </source>
</evidence>
<dbReference type="SUPFAM" id="SSF54285">
    <property type="entry name" value="MoaD/ThiS"/>
    <property type="match status" value="1"/>
</dbReference>
<keyword evidence="5" id="KW-1185">Reference proteome</keyword>
<dbReference type="OrthoDB" id="598356at2"/>
<dbReference type="KEGG" id="run:DR864_00515"/>
<evidence type="ECO:0000256" key="1">
    <source>
        <dbReference type="ARBA" id="ARBA00022741"/>
    </source>
</evidence>
<dbReference type="InterPro" id="IPR012675">
    <property type="entry name" value="Beta-grasp_dom_sf"/>
</dbReference>
<organism evidence="4 5">
    <name type="scientific">Runella rosea</name>
    <dbReference type="NCBI Taxonomy" id="2259595"/>
    <lineage>
        <taxon>Bacteria</taxon>
        <taxon>Pseudomonadati</taxon>
        <taxon>Bacteroidota</taxon>
        <taxon>Cytophagia</taxon>
        <taxon>Cytophagales</taxon>
        <taxon>Spirosomataceae</taxon>
        <taxon>Runella</taxon>
    </lineage>
</organism>
<proteinExistence type="inferred from homology"/>
<dbReference type="GO" id="GO:1990133">
    <property type="term" value="C:molybdopterin adenylyltransferase complex"/>
    <property type="evidence" value="ECO:0007669"/>
    <property type="project" value="TreeGrafter"/>
</dbReference>
<accession>A0A344TCE4</accession>
<dbReference type="AlphaFoldDB" id="A0A344TCE4"/>
<evidence type="ECO:0000313" key="5">
    <source>
        <dbReference type="Proteomes" id="UP000251993"/>
    </source>
</evidence>
<dbReference type="CDD" id="cd00754">
    <property type="entry name" value="Ubl_MoaD"/>
    <property type="match status" value="1"/>
</dbReference>
<name>A0A344TCE4_9BACT</name>
<dbReference type="RefSeq" id="WP_114065102.1">
    <property type="nucleotide sequence ID" value="NZ_CP030850.1"/>
</dbReference>
<dbReference type="InterPro" id="IPR016155">
    <property type="entry name" value="Mopterin_synth/thiamin_S_b"/>
</dbReference>
<dbReference type="PANTHER" id="PTHR33359">
    <property type="entry name" value="MOLYBDOPTERIN SYNTHASE SULFUR CARRIER SUBUNIT"/>
    <property type="match status" value="1"/>
</dbReference>
<dbReference type="GO" id="GO:0006777">
    <property type="term" value="P:Mo-molybdopterin cofactor biosynthetic process"/>
    <property type="evidence" value="ECO:0007669"/>
    <property type="project" value="InterPro"/>
</dbReference>
<protein>
    <recommendedName>
        <fullName evidence="3">Molybdopterin synthase sulfur carrier subunit</fullName>
    </recommendedName>
</protein>
<dbReference type="Pfam" id="PF02597">
    <property type="entry name" value="ThiS"/>
    <property type="match status" value="1"/>
</dbReference>
<dbReference type="Gene3D" id="3.10.20.30">
    <property type="match status" value="1"/>
</dbReference>
<dbReference type="GO" id="GO:0000166">
    <property type="term" value="F:nucleotide binding"/>
    <property type="evidence" value="ECO:0007669"/>
    <property type="project" value="UniProtKB-KW"/>
</dbReference>
<dbReference type="EMBL" id="CP030850">
    <property type="protein sequence ID" value="AXE16315.1"/>
    <property type="molecule type" value="Genomic_DNA"/>
</dbReference>
<evidence type="ECO:0000256" key="3">
    <source>
        <dbReference type="ARBA" id="ARBA00024247"/>
    </source>
</evidence>
<keyword evidence="1" id="KW-0547">Nucleotide-binding</keyword>
<gene>
    <name evidence="4" type="ORF">DR864_00515</name>
</gene>